<dbReference type="OrthoDB" id="265717at2759"/>
<dbReference type="RefSeq" id="XP_007777897.1">
    <property type="nucleotide sequence ID" value="XM_007779707.1"/>
</dbReference>
<gene>
    <name evidence="2" type="ORF">W97_01804</name>
</gene>
<dbReference type="AlphaFoldDB" id="R7YL17"/>
<dbReference type="eggNOG" id="ENOG502RYGD">
    <property type="taxonomic scope" value="Eukaryota"/>
</dbReference>
<feature type="region of interest" description="Disordered" evidence="1">
    <location>
        <begin position="103"/>
        <end position="131"/>
    </location>
</feature>
<evidence type="ECO:0000256" key="1">
    <source>
        <dbReference type="SAM" id="MobiDB-lite"/>
    </source>
</evidence>
<dbReference type="OMA" id="ITHFEEM"/>
<dbReference type="HOGENOM" id="CLU_085773_0_0_1"/>
<evidence type="ECO:0000313" key="2">
    <source>
        <dbReference type="EMBL" id="EON62580.1"/>
    </source>
</evidence>
<dbReference type="PANTHER" id="PTHR40257">
    <property type="match status" value="1"/>
</dbReference>
<feature type="compositionally biased region" description="Basic and acidic residues" evidence="1">
    <location>
        <begin position="118"/>
        <end position="131"/>
    </location>
</feature>
<dbReference type="PANTHER" id="PTHR40257:SF1">
    <property type="entry name" value="DUF1330 DOMAIN-CONTAINING PROTEIN"/>
    <property type="match status" value="1"/>
</dbReference>
<dbReference type="EMBL" id="JH767559">
    <property type="protein sequence ID" value="EON62580.1"/>
    <property type="molecule type" value="Genomic_DNA"/>
</dbReference>
<evidence type="ECO:0008006" key="4">
    <source>
        <dbReference type="Google" id="ProtNLM"/>
    </source>
</evidence>
<reference evidence="3" key="1">
    <citation type="submission" date="2012-06" db="EMBL/GenBank/DDBJ databases">
        <title>The genome sequence of Coniosporium apollinis CBS 100218.</title>
        <authorList>
            <consortium name="The Broad Institute Genome Sequencing Platform"/>
            <person name="Cuomo C."/>
            <person name="Gorbushina A."/>
            <person name="Noack S."/>
            <person name="Walker B."/>
            <person name="Young S.K."/>
            <person name="Zeng Q."/>
            <person name="Gargeya S."/>
            <person name="Fitzgerald M."/>
            <person name="Haas B."/>
            <person name="Abouelleil A."/>
            <person name="Alvarado L."/>
            <person name="Arachchi H.M."/>
            <person name="Berlin A.M."/>
            <person name="Chapman S.B."/>
            <person name="Goldberg J."/>
            <person name="Griggs A."/>
            <person name="Gujja S."/>
            <person name="Hansen M."/>
            <person name="Howarth C."/>
            <person name="Imamovic A."/>
            <person name="Larimer J."/>
            <person name="McCowan C."/>
            <person name="Montmayeur A."/>
            <person name="Murphy C."/>
            <person name="Neiman D."/>
            <person name="Pearson M."/>
            <person name="Priest M."/>
            <person name="Roberts A."/>
            <person name="Saif S."/>
            <person name="Shea T."/>
            <person name="Sisk P."/>
            <person name="Sykes S."/>
            <person name="Wortman J."/>
            <person name="Nusbaum C."/>
            <person name="Birren B."/>
        </authorList>
    </citation>
    <scope>NUCLEOTIDE SEQUENCE [LARGE SCALE GENOMIC DNA]</scope>
    <source>
        <strain evidence="3">CBS 100218</strain>
    </source>
</reference>
<dbReference type="Proteomes" id="UP000016924">
    <property type="component" value="Unassembled WGS sequence"/>
</dbReference>
<keyword evidence="3" id="KW-1185">Reference proteome</keyword>
<sequence>MSVCTLHLLSLTSHPSIEPLLSVIPSLPAQPLLVATPHHWVIAPEKLTVDPLLRSPHPWDAVIVFANNEPLPQALKGLVRGQWSLPFNVSTEMLDSLPAMNQRILHPQPGDIPPLKGSEGKQSDHADDTGDKDFEFAVTPALRSWFRSFAPTSDGRRAVTMLNWLAFNPGGRERYMGGYVPAFAAGPGKSAGIAAKLIGAVDAEKHGGWEAVGIVHYPSITHFEEMLDSESYKDVDRKYKFGVLKDTAILCVSEFVV</sequence>
<organism evidence="2 3">
    <name type="scientific">Coniosporium apollinis (strain CBS 100218)</name>
    <name type="common">Rock-inhabiting black yeast</name>
    <dbReference type="NCBI Taxonomy" id="1168221"/>
    <lineage>
        <taxon>Eukaryota</taxon>
        <taxon>Fungi</taxon>
        <taxon>Dikarya</taxon>
        <taxon>Ascomycota</taxon>
        <taxon>Pezizomycotina</taxon>
        <taxon>Dothideomycetes</taxon>
        <taxon>Dothideomycetes incertae sedis</taxon>
        <taxon>Coniosporium</taxon>
    </lineage>
</organism>
<accession>R7YL17</accession>
<dbReference type="GeneID" id="19899115"/>
<name>R7YL17_CONA1</name>
<proteinExistence type="predicted"/>
<protein>
    <recommendedName>
        <fullName evidence="4">DUF1330 domain-containing protein</fullName>
    </recommendedName>
</protein>
<dbReference type="Gene3D" id="3.30.70.100">
    <property type="match status" value="1"/>
</dbReference>
<evidence type="ECO:0000313" key="3">
    <source>
        <dbReference type="Proteomes" id="UP000016924"/>
    </source>
</evidence>